<dbReference type="InterPro" id="IPR023860">
    <property type="entry name" value="FeFe-hyd_TM1266"/>
</dbReference>
<dbReference type="EMBL" id="NOJZ02000004">
    <property type="protein sequence ID" value="RDY24270.1"/>
    <property type="molecule type" value="Genomic_DNA"/>
</dbReference>
<dbReference type="Proteomes" id="UP000243494">
    <property type="component" value="Unassembled WGS sequence"/>
</dbReference>
<dbReference type="InterPro" id="IPR045865">
    <property type="entry name" value="ACT-like_dom_sf"/>
</dbReference>
<dbReference type="Gene3D" id="3.30.70.1150">
    <property type="entry name" value="ACT-like. Chain A, domain 2"/>
    <property type="match status" value="1"/>
</dbReference>
<proteinExistence type="predicted"/>
<reference evidence="1 2" key="1">
    <citation type="journal article" date="2017" name="Genome Announc.">
        <title>Draft Genome Sequence of Romboutsia maritimum sp. nov. Strain CCRI-22766(T), Isolated from Coastal Estuarine Mud.</title>
        <authorList>
            <person name="Maheux A.F."/>
            <person name="Boudreau D.K."/>
            <person name="Berube E."/>
            <person name="Boissinot M."/>
            <person name="Raymond F."/>
            <person name="Brodeur S."/>
            <person name="Corbeil J."/>
            <person name="Brightwell G."/>
            <person name="Broda D."/>
            <person name="Omar R.F."/>
            <person name="Bergeron M.G."/>
        </authorList>
    </citation>
    <scope>NUCLEOTIDE SEQUENCE [LARGE SCALE GENOMIC DNA]</scope>
    <source>
        <strain evidence="1 2">CCRI-22766</strain>
    </source>
</reference>
<gene>
    <name evidence="1" type="ORF">CHF27_004090</name>
</gene>
<name>A0A371IUV9_9FIRM</name>
<dbReference type="OrthoDB" id="9796135at2"/>
<dbReference type="Pfam" id="PF21699">
    <property type="entry name" value="TM1266-like"/>
    <property type="match status" value="1"/>
</dbReference>
<organism evidence="1 2">
    <name type="scientific">Romboutsia maritimum</name>
    <dbReference type="NCBI Taxonomy" id="2020948"/>
    <lineage>
        <taxon>Bacteria</taxon>
        <taxon>Bacillati</taxon>
        <taxon>Bacillota</taxon>
        <taxon>Clostridia</taxon>
        <taxon>Peptostreptococcales</taxon>
        <taxon>Peptostreptococcaceae</taxon>
        <taxon>Romboutsia</taxon>
    </lineage>
</organism>
<dbReference type="SUPFAM" id="SSF55021">
    <property type="entry name" value="ACT-like"/>
    <property type="match status" value="1"/>
</dbReference>
<keyword evidence="2" id="KW-1185">Reference proteome</keyword>
<evidence type="ECO:0000313" key="2">
    <source>
        <dbReference type="Proteomes" id="UP000243494"/>
    </source>
</evidence>
<evidence type="ECO:0000313" key="1">
    <source>
        <dbReference type="EMBL" id="RDY24270.1"/>
    </source>
</evidence>
<protein>
    <submittedName>
        <fullName evidence="1">Iron-only hydrogenase system regulator</fullName>
    </submittedName>
</protein>
<dbReference type="AlphaFoldDB" id="A0A371IUV9"/>
<dbReference type="RefSeq" id="WP_095406128.1">
    <property type="nucleotide sequence ID" value="NZ_NOJZ02000004.1"/>
</dbReference>
<accession>A0A371IUV9</accession>
<dbReference type="NCBIfam" id="TIGR03959">
    <property type="entry name" value="hyd_TM1266"/>
    <property type="match status" value="1"/>
</dbReference>
<dbReference type="InterPro" id="IPR027271">
    <property type="entry name" value="Acetolactate_synth/TF_NikR_C"/>
</dbReference>
<comment type="caution">
    <text evidence="1">The sequence shown here is derived from an EMBL/GenBank/DDBJ whole genome shotgun (WGS) entry which is preliminary data.</text>
</comment>
<sequence>MNTRIALVGIIVEDINATDKLNKILHEYQQYIVGRMGIPYHEKGVYIISVVIDATNDDISSLSGKLGMIQGINVKINYSKSKKKNDKNQFKEQS</sequence>